<dbReference type="SUPFAM" id="SSF54427">
    <property type="entry name" value="NTF2-like"/>
    <property type="match status" value="1"/>
</dbReference>
<accession>A0ABW3P2A0</accession>
<reference evidence="9" key="1">
    <citation type="journal article" date="2019" name="Int. J. Syst. Evol. Microbiol.">
        <title>The Global Catalogue of Microorganisms (GCM) 10K type strain sequencing project: providing services to taxonomists for standard genome sequencing and annotation.</title>
        <authorList>
            <consortium name="The Broad Institute Genomics Platform"/>
            <consortium name="The Broad Institute Genome Sequencing Center for Infectious Disease"/>
            <person name="Wu L."/>
            <person name="Ma J."/>
        </authorList>
    </citation>
    <scope>NUCLEOTIDE SEQUENCE [LARGE SCALE GENOMIC DNA]</scope>
    <source>
        <strain evidence="9">CCUG 54329</strain>
    </source>
</reference>
<evidence type="ECO:0000256" key="1">
    <source>
        <dbReference type="ARBA" id="ARBA00004167"/>
    </source>
</evidence>
<feature type="region of interest" description="Disordered" evidence="5">
    <location>
        <begin position="233"/>
        <end position="258"/>
    </location>
</feature>
<sequence length="258" mass="28243">MNDPGQKLSSYLGTAESWATDREAQRRRSLRIAWLIAGVATATALVEGVAIIALAPLKTIEPYTLLVDRQTGYVQALKPLDQEVVAPDRALTRSFLAQYVLSREGFDVDSLKNDYRKVALWSAGDARARYIAQMQATNSSSPLATLPRRAVVTAEVRGISSLGPSTALVRFVTVRTDPGGRAHEPQPWQAVISYRFSSAGMSAGDRLDNPLGFQVVRYRRDAEIPPRIETAPVQVAPNPAVSRPVAVRPSPRRPEVEQ</sequence>
<evidence type="ECO:0000256" key="5">
    <source>
        <dbReference type="SAM" id="MobiDB-lite"/>
    </source>
</evidence>
<organism evidence="8 9">
    <name type="scientific">Sphingobium olei</name>
    <dbReference type="NCBI Taxonomy" id="420955"/>
    <lineage>
        <taxon>Bacteria</taxon>
        <taxon>Pseudomonadati</taxon>
        <taxon>Pseudomonadota</taxon>
        <taxon>Alphaproteobacteria</taxon>
        <taxon>Sphingomonadales</taxon>
        <taxon>Sphingomonadaceae</taxon>
        <taxon>Sphingobium</taxon>
    </lineage>
</organism>
<keyword evidence="4 6" id="KW-0472">Membrane</keyword>
<evidence type="ECO:0000256" key="2">
    <source>
        <dbReference type="ARBA" id="ARBA00022692"/>
    </source>
</evidence>
<keyword evidence="9" id="KW-1185">Reference proteome</keyword>
<evidence type="ECO:0000256" key="6">
    <source>
        <dbReference type="SAM" id="Phobius"/>
    </source>
</evidence>
<feature type="transmembrane region" description="Helical" evidence="6">
    <location>
        <begin position="32"/>
        <end position="55"/>
    </location>
</feature>
<dbReference type="Pfam" id="PF04335">
    <property type="entry name" value="VirB8"/>
    <property type="match status" value="1"/>
</dbReference>
<dbReference type="InterPro" id="IPR007430">
    <property type="entry name" value="VirB8"/>
</dbReference>
<keyword evidence="2 6" id="KW-0812">Transmembrane</keyword>
<keyword evidence="3 6" id="KW-1133">Transmembrane helix</keyword>
<name>A0ABW3P2A0_9SPHN</name>
<evidence type="ECO:0000256" key="4">
    <source>
        <dbReference type="ARBA" id="ARBA00023136"/>
    </source>
</evidence>
<feature type="domain" description="Bacterial virulence protein VirB8" evidence="7">
    <location>
        <begin position="15"/>
        <end position="223"/>
    </location>
</feature>
<feature type="compositionally biased region" description="Low complexity" evidence="5">
    <location>
        <begin position="235"/>
        <end position="249"/>
    </location>
</feature>
<dbReference type="InterPro" id="IPR026264">
    <property type="entry name" value="VirB8/PtlE"/>
</dbReference>
<dbReference type="Proteomes" id="UP001597203">
    <property type="component" value="Unassembled WGS sequence"/>
</dbReference>
<dbReference type="InterPro" id="IPR032710">
    <property type="entry name" value="NTF2-like_dom_sf"/>
</dbReference>
<dbReference type="Gene3D" id="3.10.450.230">
    <property type="entry name" value="VirB8 protein"/>
    <property type="match status" value="1"/>
</dbReference>
<dbReference type="PIRSF" id="PIRSF003299">
    <property type="entry name" value="VirB8_PtlE"/>
    <property type="match status" value="1"/>
</dbReference>
<comment type="caution">
    <text evidence="8">The sequence shown here is derived from an EMBL/GenBank/DDBJ whole genome shotgun (WGS) entry which is preliminary data.</text>
</comment>
<evidence type="ECO:0000313" key="9">
    <source>
        <dbReference type="Proteomes" id="UP001597203"/>
    </source>
</evidence>
<evidence type="ECO:0000313" key="8">
    <source>
        <dbReference type="EMBL" id="MFD1105168.1"/>
    </source>
</evidence>
<evidence type="ECO:0000259" key="7">
    <source>
        <dbReference type="Pfam" id="PF04335"/>
    </source>
</evidence>
<dbReference type="EMBL" id="JBHTLS010000120">
    <property type="protein sequence ID" value="MFD1105168.1"/>
    <property type="molecule type" value="Genomic_DNA"/>
</dbReference>
<evidence type="ECO:0000256" key="3">
    <source>
        <dbReference type="ARBA" id="ARBA00022989"/>
    </source>
</evidence>
<dbReference type="CDD" id="cd16424">
    <property type="entry name" value="VirB8"/>
    <property type="match status" value="1"/>
</dbReference>
<proteinExistence type="predicted"/>
<protein>
    <submittedName>
        <fullName evidence="8">VirB8 family protein</fullName>
    </submittedName>
</protein>
<comment type="subcellular location">
    <subcellularLocation>
        <location evidence="1">Membrane</location>
        <topology evidence="1">Single-pass membrane protein</topology>
    </subcellularLocation>
</comment>
<dbReference type="RefSeq" id="WP_380910771.1">
    <property type="nucleotide sequence ID" value="NZ_JBHTLS010000120.1"/>
</dbReference>
<gene>
    <name evidence="8" type="ORF">ACFQ24_09845</name>
</gene>